<sequence>MRHGVRFQVGGRRLVGGATLVVFLALPAAAQAGRLVVTGHDAESHCAREEVVERRPAACAFVATSVNWVRAKAPDPNKPVLILDRGNLDFKKSVDRMVARGASVPYQVVDPRSSAFATLPINTATYSAVLIASSKDETSDESAPDLDEFNSTPDNNAINARAADIRAFFNAGGGLDVMSGGAAARANSARYYGFLKITRGGGTVTTPFKLRSPGRAIGWQDARENPGELDQINCCNTHVSFEPPAPESALKIAEADSAGRAITLVAETNDLATIEEPPTTAQAVFAGAPGVSPVGGGARGTATTGTTKAVCVPRKALKVSLRRPRGVRFAKLVIYVNGRKKRTVSGKTLGTKARTRAVRIRLSPTRTSKLRMVVTTSSGRKLTYRRTYKPCSTRR</sequence>
<reference evidence="1" key="1">
    <citation type="submission" date="2020-02" db="EMBL/GenBank/DDBJ databases">
        <authorList>
            <person name="Meier V. D."/>
        </authorList>
    </citation>
    <scope>NUCLEOTIDE SEQUENCE</scope>
    <source>
        <strain evidence="1">AVDCRST_MAG64</strain>
    </source>
</reference>
<evidence type="ECO:0000313" key="1">
    <source>
        <dbReference type="EMBL" id="CAA9403705.1"/>
    </source>
</evidence>
<proteinExistence type="predicted"/>
<gene>
    <name evidence="1" type="ORF">AVDCRST_MAG64-1874</name>
</gene>
<dbReference type="EMBL" id="CADCUQ010000427">
    <property type="protein sequence ID" value="CAA9403705.1"/>
    <property type="molecule type" value="Genomic_DNA"/>
</dbReference>
<accession>A0A6J4P211</accession>
<protein>
    <submittedName>
        <fullName evidence="1">Uncharacterized protein</fullName>
    </submittedName>
</protein>
<name>A0A6J4P211_9BACT</name>
<dbReference type="AlphaFoldDB" id="A0A6J4P211"/>
<organism evidence="1">
    <name type="scientific">uncultured Phycisphaerae bacterium</name>
    <dbReference type="NCBI Taxonomy" id="904963"/>
    <lineage>
        <taxon>Bacteria</taxon>
        <taxon>Pseudomonadati</taxon>
        <taxon>Planctomycetota</taxon>
        <taxon>Phycisphaerae</taxon>
        <taxon>environmental samples</taxon>
    </lineage>
</organism>